<keyword evidence="6" id="KW-1185">Reference proteome</keyword>
<protein>
    <recommendedName>
        <fullName evidence="4">ZP domain-containing protein</fullName>
    </recommendedName>
</protein>
<dbReference type="PROSITE" id="PS51034">
    <property type="entry name" value="ZP_2"/>
    <property type="match status" value="1"/>
</dbReference>
<dbReference type="EMBL" id="JARKHS020029520">
    <property type="protein sequence ID" value="KAK8763224.1"/>
    <property type="molecule type" value="Genomic_DNA"/>
</dbReference>
<keyword evidence="2" id="KW-0472">Membrane</keyword>
<organism evidence="5 6">
    <name type="scientific">Amblyomma americanum</name>
    <name type="common">Lone star tick</name>
    <dbReference type="NCBI Taxonomy" id="6943"/>
    <lineage>
        <taxon>Eukaryota</taxon>
        <taxon>Metazoa</taxon>
        <taxon>Ecdysozoa</taxon>
        <taxon>Arthropoda</taxon>
        <taxon>Chelicerata</taxon>
        <taxon>Arachnida</taxon>
        <taxon>Acari</taxon>
        <taxon>Parasitiformes</taxon>
        <taxon>Ixodida</taxon>
        <taxon>Ixodoidea</taxon>
        <taxon>Ixodidae</taxon>
        <taxon>Amblyomminae</taxon>
        <taxon>Amblyomma</taxon>
    </lineage>
</organism>
<dbReference type="InterPro" id="IPR055355">
    <property type="entry name" value="ZP-C"/>
</dbReference>
<keyword evidence="2" id="KW-0812">Transmembrane</keyword>
<keyword evidence="2" id="KW-1133">Transmembrane helix</keyword>
<feature type="chain" id="PRO_5042909606" description="ZP domain-containing protein" evidence="3">
    <location>
        <begin position="25"/>
        <end position="621"/>
    </location>
</feature>
<reference evidence="5 6" key="1">
    <citation type="journal article" date="2023" name="Arcadia Sci">
        <title>De novo assembly of a long-read Amblyomma americanum tick genome.</title>
        <authorList>
            <person name="Chou S."/>
            <person name="Poskanzer K.E."/>
            <person name="Rollins M."/>
            <person name="Thuy-Boun P.S."/>
        </authorList>
    </citation>
    <scope>NUCLEOTIDE SEQUENCE [LARGE SCALE GENOMIC DNA]</scope>
    <source>
        <strain evidence="5">F_SG_1</strain>
        <tissue evidence="5">Salivary glands</tissue>
    </source>
</reference>
<evidence type="ECO:0000259" key="4">
    <source>
        <dbReference type="PROSITE" id="PS51034"/>
    </source>
</evidence>
<evidence type="ECO:0000256" key="1">
    <source>
        <dbReference type="ARBA" id="ARBA00023157"/>
    </source>
</evidence>
<keyword evidence="3" id="KW-0732">Signal</keyword>
<evidence type="ECO:0000256" key="2">
    <source>
        <dbReference type="SAM" id="Phobius"/>
    </source>
</evidence>
<accession>A0AAQ4DL84</accession>
<proteinExistence type="predicted"/>
<dbReference type="InterPro" id="IPR042235">
    <property type="entry name" value="ZP-C_dom"/>
</dbReference>
<gene>
    <name evidence="5" type="ORF">V5799_034166</name>
</gene>
<sequence length="621" mass="68136">MKCNAIAALTVLLLLCAVSAPVMGRCPSTQGQFSDCSFSRCTPRQCALRGLECCRKPCGGTWCVRGLWIVTNYERCSACRDDQVYHYFLAATTRLTEDRIGVDSRAGMFPSQGIFPRRHYHRSIHKLYLVKRDNATFGSVQLYPGELKAEATSVLKTSSGWQENVNKTNSSVDWPQRDDPVIRGPTGEAKSCCVCSGTVERLPVIKRVKKRPTGAAARRKPLYDHGHGHIDEPGYTPFIKDVGDVPVRVKVISAECHEGVMRIELRFNGSFLGLVYSTGYAHDPDCVYVNGSGGATYTLDVRANRCGTLGRSDLLVQPAQPSSAGEKVRGHQLWNSLTVQYDRQIEDSADERFRVTCEYAFDYWKTVSFPLLNVEVNTGTAVVFTLPPPQCSMEVRLGYGLSGPRAQGPVTVGDPLTLVITMTSVLRDVDILVSNCVAHNGADQKLQLVDVHGCTLQERLLSAFRGSHSTRAEGGQEVALFAFLKAFRFTGSRALYIECDVHMCHSSCPTQQCSWRQRRKRSASPALAAANDSATPFETLNLFQALEVLHTDSDAQQSLPYSDPSGSLVCLKATGFAAGVALVFLMMSVCFGLSACTVIKLRGKKPEKGDPLSDDNQPPEY</sequence>
<dbReference type="Proteomes" id="UP001321473">
    <property type="component" value="Unassembled WGS sequence"/>
</dbReference>
<keyword evidence="1" id="KW-1015">Disulfide bond</keyword>
<feature type="domain" description="ZP" evidence="4">
    <location>
        <begin position="255"/>
        <end position="520"/>
    </location>
</feature>
<dbReference type="Pfam" id="PF00100">
    <property type="entry name" value="Zona_pellucida"/>
    <property type="match status" value="1"/>
</dbReference>
<feature type="transmembrane region" description="Helical" evidence="2">
    <location>
        <begin position="576"/>
        <end position="599"/>
    </location>
</feature>
<comment type="caution">
    <text evidence="5">The sequence shown here is derived from an EMBL/GenBank/DDBJ whole genome shotgun (WGS) entry which is preliminary data.</text>
</comment>
<dbReference type="SMART" id="SM00241">
    <property type="entry name" value="ZP"/>
    <property type="match status" value="1"/>
</dbReference>
<name>A0AAQ4DL84_AMBAM</name>
<evidence type="ECO:0000313" key="5">
    <source>
        <dbReference type="EMBL" id="KAK8763224.1"/>
    </source>
</evidence>
<evidence type="ECO:0000256" key="3">
    <source>
        <dbReference type="SAM" id="SignalP"/>
    </source>
</evidence>
<evidence type="ECO:0000313" key="6">
    <source>
        <dbReference type="Proteomes" id="UP001321473"/>
    </source>
</evidence>
<dbReference type="Gene3D" id="2.60.40.4100">
    <property type="entry name" value="Zona pellucida, ZP-C domain"/>
    <property type="match status" value="1"/>
</dbReference>
<feature type="signal peptide" evidence="3">
    <location>
        <begin position="1"/>
        <end position="24"/>
    </location>
</feature>
<dbReference type="AlphaFoldDB" id="A0AAQ4DL84"/>
<dbReference type="PANTHER" id="PTHR46560:SF3">
    <property type="entry name" value="ZP DOMAIN-CONTAINING PROTEIN"/>
    <property type="match status" value="1"/>
</dbReference>
<dbReference type="InterPro" id="IPR001507">
    <property type="entry name" value="ZP_dom"/>
</dbReference>
<dbReference type="PANTHER" id="PTHR46560">
    <property type="entry name" value="CYPHER, ISOFORM B"/>
    <property type="match status" value="1"/>
</dbReference>